<keyword evidence="1" id="KW-1185">Reference proteome</keyword>
<dbReference type="PANTHER" id="PTHR23028">
    <property type="entry name" value="ACETYLTRANSFERASE"/>
    <property type="match status" value="1"/>
</dbReference>
<evidence type="ECO:0000313" key="1">
    <source>
        <dbReference type="Proteomes" id="UP000095282"/>
    </source>
</evidence>
<organism evidence="1 2">
    <name type="scientific">Caenorhabditis tropicalis</name>
    <dbReference type="NCBI Taxonomy" id="1561998"/>
    <lineage>
        <taxon>Eukaryota</taxon>
        <taxon>Metazoa</taxon>
        <taxon>Ecdysozoa</taxon>
        <taxon>Nematoda</taxon>
        <taxon>Chromadorea</taxon>
        <taxon>Rhabditida</taxon>
        <taxon>Rhabditina</taxon>
        <taxon>Rhabditomorpha</taxon>
        <taxon>Rhabditoidea</taxon>
        <taxon>Rhabditidae</taxon>
        <taxon>Peloderinae</taxon>
        <taxon>Caenorhabditis</taxon>
    </lineage>
</organism>
<evidence type="ECO:0000313" key="2">
    <source>
        <dbReference type="WBParaSite" id="Csp11.Scaffold630.g16815.t1"/>
    </source>
</evidence>
<proteinExistence type="predicted"/>
<dbReference type="GO" id="GO:0000271">
    <property type="term" value="P:polysaccharide biosynthetic process"/>
    <property type="evidence" value="ECO:0007669"/>
    <property type="project" value="TreeGrafter"/>
</dbReference>
<dbReference type="PANTHER" id="PTHR23028:SF127">
    <property type="entry name" value="ACYL_TRANSF_3 DOMAIN-CONTAINING PROTEIN-RELATED"/>
    <property type="match status" value="1"/>
</dbReference>
<sequence>MSVMVIGNSYAQHIGENLRIYFKSNYSDFKSIAIVGNSVIYGGENEYSRNALEVSMKLVESYKPDVLIVINRFLGEMKTSIKEKDELIMEMNRNIAYYEK</sequence>
<dbReference type="InterPro" id="IPR050879">
    <property type="entry name" value="Acyltransferase_3"/>
</dbReference>
<dbReference type="STRING" id="1561998.A0A1I7UKA7"/>
<dbReference type="AlphaFoldDB" id="A0A1I7UKA7"/>
<protein>
    <submittedName>
        <fullName evidence="2">SGNH domain-containing protein</fullName>
    </submittedName>
</protein>
<accession>A0A1I7UKA7</accession>
<name>A0A1I7UKA7_9PELO</name>
<dbReference type="Proteomes" id="UP000095282">
    <property type="component" value="Unplaced"/>
</dbReference>
<reference evidence="2" key="1">
    <citation type="submission" date="2016-11" db="UniProtKB">
        <authorList>
            <consortium name="WormBaseParasite"/>
        </authorList>
    </citation>
    <scope>IDENTIFICATION</scope>
</reference>
<dbReference type="WBParaSite" id="Csp11.Scaffold630.g16815.t1">
    <property type="protein sequence ID" value="Csp11.Scaffold630.g16815.t1"/>
    <property type="gene ID" value="Csp11.Scaffold630.g16815"/>
</dbReference>
<dbReference type="GO" id="GO:0016020">
    <property type="term" value="C:membrane"/>
    <property type="evidence" value="ECO:0007669"/>
    <property type="project" value="TreeGrafter"/>
</dbReference>